<organism evidence="2 3">
    <name type="scientific">Ligilactobacillus equi DSM 15833 = JCM 10991</name>
    <dbReference type="NCBI Taxonomy" id="1423740"/>
    <lineage>
        <taxon>Bacteria</taxon>
        <taxon>Bacillati</taxon>
        <taxon>Bacillota</taxon>
        <taxon>Bacilli</taxon>
        <taxon>Lactobacillales</taxon>
        <taxon>Lactobacillaceae</taxon>
        <taxon>Ligilactobacillus</taxon>
    </lineage>
</organism>
<comment type="caution">
    <text evidence="2">The sequence shown here is derived from an EMBL/GenBank/DDBJ whole genome shotgun (WGS) entry which is preliminary data.</text>
</comment>
<evidence type="ECO:0000259" key="1">
    <source>
        <dbReference type="Pfam" id="PF08281"/>
    </source>
</evidence>
<proteinExistence type="predicted"/>
<dbReference type="STRING" id="1423740.FC36_GL000945"/>
<dbReference type="EMBL" id="AZFH01000021">
    <property type="protein sequence ID" value="KRL82503.1"/>
    <property type="molecule type" value="Genomic_DNA"/>
</dbReference>
<dbReference type="Pfam" id="PF08281">
    <property type="entry name" value="Sigma70_r4_2"/>
    <property type="match status" value="1"/>
</dbReference>
<dbReference type="InterPro" id="IPR013249">
    <property type="entry name" value="RNA_pol_sigma70_r4_t2"/>
</dbReference>
<protein>
    <recommendedName>
        <fullName evidence="1">RNA polymerase sigma factor 70 region 4 type 2 domain-containing protein</fullName>
    </recommendedName>
</protein>
<dbReference type="AlphaFoldDB" id="A0A0R1TMH6"/>
<dbReference type="InterPro" id="IPR036388">
    <property type="entry name" value="WH-like_DNA-bd_sf"/>
</dbReference>
<gene>
    <name evidence="2" type="ORF">FC36_GL000945</name>
</gene>
<reference evidence="2 3" key="1">
    <citation type="journal article" date="2015" name="Genome Announc.">
        <title>Expanding the biotechnology potential of lactobacilli through comparative genomics of 213 strains and associated genera.</title>
        <authorList>
            <person name="Sun Z."/>
            <person name="Harris H.M."/>
            <person name="McCann A."/>
            <person name="Guo C."/>
            <person name="Argimon S."/>
            <person name="Zhang W."/>
            <person name="Yang X."/>
            <person name="Jeffery I.B."/>
            <person name="Cooney J.C."/>
            <person name="Kagawa T.F."/>
            <person name="Liu W."/>
            <person name="Song Y."/>
            <person name="Salvetti E."/>
            <person name="Wrobel A."/>
            <person name="Rasinkangas P."/>
            <person name="Parkhill J."/>
            <person name="Rea M.C."/>
            <person name="O'Sullivan O."/>
            <person name="Ritari J."/>
            <person name="Douillard F.P."/>
            <person name="Paul Ross R."/>
            <person name="Yang R."/>
            <person name="Briner A.E."/>
            <person name="Felis G.E."/>
            <person name="de Vos W.M."/>
            <person name="Barrangou R."/>
            <person name="Klaenhammer T.R."/>
            <person name="Caufield P.W."/>
            <person name="Cui Y."/>
            <person name="Zhang H."/>
            <person name="O'Toole P.W."/>
        </authorList>
    </citation>
    <scope>NUCLEOTIDE SEQUENCE [LARGE SCALE GENOMIC DNA]</scope>
    <source>
        <strain evidence="2 3">DSM 15833</strain>
    </source>
</reference>
<accession>A0A0R1TMH6</accession>
<name>A0A0R1TMH6_9LACO</name>
<dbReference type="GO" id="GO:0003677">
    <property type="term" value="F:DNA binding"/>
    <property type="evidence" value="ECO:0007669"/>
    <property type="project" value="InterPro"/>
</dbReference>
<feature type="domain" description="RNA polymerase sigma factor 70 region 4 type 2" evidence="1">
    <location>
        <begin position="104"/>
        <end position="141"/>
    </location>
</feature>
<dbReference type="SUPFAM" id="SSF88659">
    <property type="entry name" value="Sigma3 and sigma4 domains of RNA polymerase sigma factors"/>
    <property type="match status" value="1"/>
</dbReference>
<dbReference type="PATRIC" id="fig|1423740.3.peg.1014"/>
<dbReference type="GO" id="GO:0016987">
    <property type="term" value="F:sigma factor activity"/>
    <property type="evidence" value="ECO:0007669"/>
    <property type="project" value="InterPro"/>
</dbReference>
<evidence type="ECO:0000313" key="3">
    <source>
        <dbReference type="Proteomes" id="UP000051048"/>
    </source>
</evidence>
<dbReference type="Proteomes" id="UP000051048">
    <property type="component" value="Unassembled WGS sequence"/>
</dbReference>
<dbReference type="InterPro" id="IPR013324">
    <property type="entry name" value="RNA_pol_sigma_r3/r4-like"/>
</dbReference>
<dbReference type="Gene3D" id="1.10.10.10">
    <property type="entry name" value="Winged helix-like DNA-binding domain superfamily/Winged helix DNA-binding domain"/>
    <property type="match status" value="1"/>
</dbReference>
<dbReference type="GO" id="GO:0006352">
    <property type="term" value="P:DNA-templated transcription initiation"/>
    <property type="evidence" value="ECO:0007669"/>
    <property type="project" value="InterPro"/>
</dbReference>
<sequence length="149" mass="17684">MDDLLQEARIVCYQSALTFNTNNYPLYGAYFKKSLFNRFNSLLRYDLSHRRAATKADLSYDQFYEEHAAYFHTHLKTELDIDTRLAIEEVLPDIPVIFSNLEYQIFNLHCIQDRSVKEIAQLLEMKEMTVYGAISRCRKKMNSLKINRR</sequence>
<evidence type="ECO:0000313" key="2">
    <source>
        <dbReference type="EMBL" id="KRL82503.1"/>
    </source>
</evidence>